<protein>
    <submittedName>
        <fullName evidence="1">Uncharacterized protein</fullName>
    </submittedName>
</protein>
<accession>A0A382GX38</accession>
<dbReference type="EMBL" id="UINC01057759">
    <property type="protein sequence ID" value="SVB79267.1"/>
    <property type="molecule type" value="Genomic_DNA"/>
</dbReference>
<reference evidence="1" key="1">
    <citation type="submission" date="2018-05" db="EMBL/GenBank/DDBJ databases">
        <authorList>
            <person name="Lanie J.A."/>
            <person name="Ng W.-L."/>
            <person name="Kazmierczak K.M."/>
            <person name="Andrzejewski T.M."/>
            <person name="Davidsen T.M."/>
            <person name="Wayne K.J."/>
            <person name="Tettelin H."/>
            <person name="Glass J.I."/>
            <person name="Rusch D."/>
            <person name="Podicherti R."/>
            <person name="Tsui H.-C.T."/>
            <person name="Winkler M.E."/>
        </authorList>
    </citation>
    <scope>NUCLEOTIDE SEQUENCE</scope>
</reference>
<evidence type="ECO:0000313" key="1">
    <source>
        <dbReference type="EMBL" id="SVB79267.1"/>
    </source>
</evidence>
<gene>
    <name evidence="1" type="ORF">METZ01_LOCUS232121</name>
</gene>
<name>A0A382GX38_9ZZZZ</name>
<organism evidence="1">
    <name type="scientific">marine metagenome</name>
    <dbReference type="NCBI Taxonomy" id="408172"/>
    <lineage>
        <taxon>unclassified sequences</taxon>
        <taxon>metagenomes</taxon>
        <taxon>ecological metagenomes</taxon>
    </lineage>
</organism>
<proteinExistence type="predicted"/>
<dbReference type="AlphaFoldDB" id="A0A382GX38"/>
<sequence>MGSPHKILFLLLSFSASIWCCEPGYMEKKGDCYFESDLEFLQALIDNSQFGNNPPPADLDPMNLGWQHWENGRLMEFCCSTSTNTECR</sequence>
<feature type="non-terminal residue" evidence="1">
    <location>
        <position position="88"/>
    </location>
</feature>